<reference evidence="1 2" key="1">
    <citation type="submission" date="2017-08" db="EMBL/GenBank/DDBJ databases">
        <title>Infants hospitalized years apart are colonized by the same room-sourced microbial strains.</title>
        <authorList>
            <person name="Brooks B."/>
            <person name="Olm M.R."/>
            <person name="Firek B.A."/>
            <person name="Baker R."/>
            <person name="Thomas B.C."/>
            <person name="Morowitz M.J."/>
            <person name="Banfield J.F."/>
        </authorList>
    </citation>
    <scope>NUCLEOTIDE SEQUENCE [LARGE SCALE GENOMIC DNA]</scope>
    <source>
        <strain evidence="1">S2_005_003_R2_41</strain>
    </source>
</reference>
<protein>
    <submittedName>
        <fullName evidence="1">Uncharacterized protein</fullName>
    </submittedName>
</protein>
<dbReference type="EMBL" id="QFPP01000014">
    <property type="protein sequence ID" value="PZQ77615.1"/>
    <property type="molecule type" value="Genomic_DNA"/>
</dbReference>
<proteinExistence type="predicted"/>
<dbReference type="Proteomes" id="UP000249135">
    <property type="component" value="Unassembled WGS sequence"/>
</dbReference>
<sequence length="1616" mass="154196">MAVLASVIAGGAMAEPLNTDASITVHNEAGVYTATVVSHPGSQSNQLNTQTVGAQAVDGTTGVSADEANASTVSVEANAVKANAAGNSFVGNIGLSLADGVGVAAYAWQNNTGRVTSLVQGNELGAQLGSLGSGTASVVDNTISASTVVNSASTTLSGAVPVDYASDSTGSVVFDNTQPDFFVSKGTLVLQSYQKGRDSTGNTDAAASTARTEGNTIALTVGTDIGGVTSSSTQLEGNAIASSAKSNVATNLIDMQAGGAPTFAGSAVLVNDQARSSPTDVDSKLTLATTQDARILATVAGSDGAVNTLTGSLSAAGNSISSAATGNEAAGATTGSAGNRIALAPGVSFVDEGAPASPSGHVAYGAGSALAYGANASLVITNSQVNFSPLSSATQSAGVAASAQSVDGGSVTVDDNAIRAKAVGSVASSEIDVGSAASFAGSAAIANNQQNLNSSGNIAAAVTASSSDVRTIALTGSDGGVTHDGTVSVSDNSASTAAYGNDVNQRISLVANTLGLVGSPVASLTGGSKGTTGNQNVSAEGALTISSLQINQSAAVSASASNVVTGIDADSRGTDPFAAGYNTVAGSTLGVAGNTQEAVAVGNNGTNALALEGTALGTGGSTGIASVQYQRGGATASLSDALTGVAAGTHVAEGELTVSDNLQRAVAYGNLGSNAIGVDANAVQLATAPLQAAAASRVTYDSAASGGAVFDNGATTQPAVAAVHGVLNDQKVGANTAISGSASGVAIGASVEGNLTGSTVRNADNAVVGAAYGNDATNAVTLEVGSLGTGVGGGFAPVANVTSTQATGTGAAVSASVGGGDVVSTSIERNVVDSTVGISGNDVEALAYGSRAANTVKASGNELAVGNSALDGRGGASISGNGSTATLVADAAFSLQNAQSGLGSVTASLVDNPSDPASSARVLLQVGREASVGFPSTPQATLVDNATVGAEDNLLQAKAVSSGATNTLALSANSLAATGALQNMQVTAANVSSVIGVPGTAPTSGGTYDYVVQGTELSHSGGAFNGGTLSIDITQDGGLSADLVAYLQTAAGGSWTLDGSVLSRNAAGYAASGAEYLAGAFTRDATVPASTGTPNGGGVVLAVLGGESITVRDSRLSVSGNTTAGSATGNAATNTASASANAVASTSGSYRASADAIGGSLFTRGDLTLNNAQTVNTATLSSAVYGTFAIDATPGAAISGSTLAVDGNAQGARSVANTATNTVATTANQTTASSALLSAQGSAGSISATSGLEMFVPAVVSQSTVSLSDNSNLALGVANDVTNTLNVAGGANVASQYGDTVASAWNEIVGVSALADHVLVNQQSSIGDGVSSHASTRIYNNDSVLTGSTGLAGSTLTISGNSTMAEASANRASNTLSIDGPASLGAAAALNNLQTNSSAVSASASTDVGIALNGGAGIPSYAALNGGAVSVQGNSTAALARGNAATNVLDATPGANYASTWNDAIVAMAYGGSPASGVVSGSAQAAAVVLNSQTNTASVAASSAGSNYLVTLDGSAWPAAGLSSGVIGVSANSVSAQAYGNSATNGLTLSALNTGMASGAIGNSQTNSGAVTALAAATSIGTQVAGGVNAGTLRASGNQITASAVGNSAVSTIAAK</sequence>
<name>A0A2W5QRM5_VARPD</name>
<evidence type="ECO:0000313" key="2">
    <source>
        <dbReference type="Proteomes" id="UP000249135"/>
    </source>
</evidence>
<organism evidence="1 2">
    <name type="scientific">Variovorax paradoxus</name>
    <dbReference type="NCBI Taxonomy" id="34073"/>
    <lineage>
        <taxon>Bacteria</taxon>
        <taxon>Pseudomonadati</taxon>
        <taxon>Pseudomonadota</taxon>
        <taxon>Betaproteobacteria</taxon>
        <taxon>Burkholderiales</taxon>
        <taxon>Comamonadaceae</taxon>
        <taxon>Variovorax</taxon>
    </lineage>
</organism>
<gene>
    <name evidence="1" type="ORF">DI563_03085</name>
</gene>
<evidence type="ECO:0000313" key="1">
    <source>
        <dbReference type="EMBL" id="PZQ77615.1"/>
    </source>
</evidence>
<comment type="caution">
    <text evidence="1">The sequence shown here is derived from an EMBL/GenBank/DDBJ whole genome shotgun (WGS) entry which is preliminary data.</text>
</comment>
<accession>A0A2W5QRM5</accession>